<dbReference type="AlphaFoldDB" id="A0A1L9NV10"/>
<dbReference type="GO" id="GO:0055085">
    <property type="term" value="P:transmembrane transport"/>
    <property type="evidence" value="ECO:0007669"/>
    <property type="project" value="InterPro"/>
</dbReference>
<evidence type="ECO:0000313" key="7">
    <source>
        <dbReference type="EMBL" id="OJI93022.1"/>
    </source>
</evidence>
<name>A0A1L9NV10_9RHOB</name>
<dbReference type="GO" id="GO:0015920">
    <property type="term" value="P:lipopolysaccharide transport"/>
    <property type="evidence" value="ECO:0007669"/>
    <property type="project" value="TreeGrafter"/>
</dbReference>
<feature type="transmembrane region" description="Helical" evidence="6">
    <location>
        <begin position="110"/>
        <end position="133"/>
    </location>
</feature>
<keyword evidence="3 6" id="KW-0812">Transmembrane</keyword>
<evidence type="ECO:0000256" key="4">
    <source>
        <dbReference type="ARBA" id="ARBA00022989"/>
    </source>
</evidence>
<proteinExistence type="predicted"/>
<sequence length="388" mass="42917">MEKSSRQTGAVLARFDRYVLSQLFVLFGFFSLVLVSVYWINRAVILFDRLIADGQPASVFLEFTALSLPNVVRMVLPMSAFAASVYVTNRLASESELVVMQATGYSPWRLARPVVIFGLIVGTFMMVLTQYLVPTSLEQLRFRENEISGTLSAKLLREGEFMNPSEGVTFYIREITPEGVLKDVFLSDRRNADRATTYSSVDGFLVNEPTGPKLVVVNGIAQALNTETRKLTKTKFTDFAYNISDLIDAPGALFKPLDQRSTAELYFATDLVSKATAQTPGRILEEVHGRFNQPILCVVAALIGFSTLLVGGFSRFGVGRQIIGAILLLVLVKLVESIVTDPIRANANLWPLVYAQSVFGLGVSILMLRLAARPRRRRKDASLSEARA</sequence>
<dbReference type="Proteomes" id="UP000184514">
    <property type="component" value="Unassembled WGS sequence"/>
</dbReference>
<organism evidence="7 8">
    <name type="scientific">Planktotalea frisia</name>
    <dbReference type="NCBI Taxonomy" id="696762"/>
    <lineage>
        <taxon>Bacteria</taxon>
        <taxon>Pseudomonadati</taxon>
        <taxon>Pseudomonadota</taxon>
        <taxon>Alphaproteobacteria</taxon>
        <taxon>Rhodobacterales</taxon>
        <taxon>Paracoccaceae</taxon>
        <taxon>Planktotalea</taxon>
    </lineage>
</organism>
<accession>A0A1L9NV10</accession>
<dbReference type="STRING" id="696762.PFRI_27970"/>
<dbReference type="Pfam" id="PF03739">
    <property type="entry name" value="LptF_LptG"/>
    <property type="match status" value="1"/>
</dbReference>
<feature type="transmembrane region" description="Helical" evidence="6">
    <location>
        <begin position="322"/>
        <end position="340"/>
    </location>
</feature>
<keyword evidence="5 6" id="KW-0472">Membrane</keyword>
<evidence type="ECO:0000256" key="3">
    <source>
        <dbReference type="ARBA" id="ARBA00022692"/>
    </source>
</evidence>
<feature type="transmembrane region" description="Helical" evidence="6">
    <location>
        <begin position="71"/>
        <end position="89"/>
    </location>
</feature>
<feature type="transmembrane region" description="Helical" evidence="6">
    <location>
        <begin position="291"/>
        <end position="310"/>
    </location>
</feature>
<dbReference type="PANTHER" id="PTHR33529">
    <property type="entry name" value="SLR0882 PROTEIN-RELATED"/>
    <property type="match status" value="1"/>
</dbReference>
<dbReference type="NCBIfam" id="TIGR04407">
    <property type="entry name" value="LptF_YjgP"/>
    <property type="match status" value="1"/>
</dbReference>
<gene>
    <name evidence="7" type="ORF">PFRI_27970</name>
</gene>
<feature type="transmembrane region" description="Helical" evidence="6">
    <location>
        <begin position="20"/>
        <end position="40"/>
    </location>
</feature>
<dbReference type="InterPro" id="IPR030922">
    <property type="entry name" value="LptF"/>
</dbReference>
<evidence type="ECO:0000313" key="8">
    <source>
        <dbReference type="Proteomes" id="UP000184514"/>
    </source>
</evidence>
<feature type="transmembrane region" description="Helical" evidence="6">
    <location>
        <begin position="352"/>
        <end position="372"/>
    </location>
</feature>
<dbReference type="PANTHER" id="PTHR33529:SF6">
    <property type="entry name" value="YJGP_YJGQ FAMILY PERMEASE"/>
    <property type="match status" value="1"/>
</dbReference>
<dbReference type="InterPro" id="IPR005495">
    <property type="entry name" value="LptG/LptF_permease"/>
</dbReference>
<evidence type="ECO:0000256" key="6">
    <source>
        <dbReference type="SAM" id="Phobius"/>
    </source>
</evidence>
<keyword evidence="4 6" id="KW-1133">Transmembrane helix</keyword>
<dbReference type="GO" id="GO:0043190">
    <property type="term" value="C:ATP-binding cassette (ABC) transporter complex"/>
    <property type="evidence" value="ECO:0007669"/>
    <property type="project" value="InterPro"/>
</dbReference>
<comment type="caution">
    <text evidence="7">The sequence shown here is derived from an EMBL/GenBank/DDBJ whole genome shotgun (WGS) entry which is preliminary data.</text>
</comment>
<keyword evidence="2" id="KW-1003">Cell membrane</keyword>
<reference evidence="7 8" key="1">
    <citation type="submission" date="2016-10" db="EMBL/GenBank/DDBJ databases">
        <title>Genome sequence of Planktotalea frisia SH6-1.</title>
        <authorList>
            <person name="Poehlein A."/>
            <person name="Bakenhus I."/>
            <person name="Voget S."/>
            <person name="Brinkhoff T."/>
            <person name="Simon M."/>
        </authorList>
    </citation>
    <scope>NUCLEOTIDE SEQUENCE [LARGE SCALE GENOMIC DNA]</scope>
    <source>
        <strain evidence="7 8">SH6-1</strain>
    </source>
</reference>
<keyword evidence="8" id="KW-1185">Reference proteome</keyword>
<protein>
    <submittedName>
        <fullName evidence="7">Putative permease YjgP/YjgQ family protein</fullName>
    </submittedName>
</protein>
<evidence type="ECO:0000256" key="2">
    <source>
        <dbReference type="ARBA" id="ARBA00022475"/>
    </source>
</evidence>
<comment type="subcellular location">
    <subcellularLocation>
        <location evidence="1">Cell membrane</location>
        <topology evidence="1">Multi-pass membrane protein</topology>
    </subcellularLocation>
</comment>
<evidence type="ECO:0000256" key="1">
    <source>
        <dbReference type="ARBA" id="ARBA00004651"/>
    </source>
</evidence>
<evidence type="ECO:0000256" key="5">
    <source>
        <dbReference type="ARBA" id="ARBA00023136"/>
    </source>
</evidence>
<dbReference type="EMBL" id="MLCB01000159">
    <property type="protein sequence ID" value="OJI93022.1"/>
    <property type="molecule type" value="Genomic_DNA"/>
</dbReference>